<evidence type="ECO:0000313" key="2">
    <source>
        <dbReference type="EMBL" id="SCF13786.1"/>
    </source>
</evidence>
<proteinExistence type="predicted"/>
<protein>
    <submittedName>
        <fullName evidence="2">Uncharacterized protein</fullName>
    </submittedName>
</protein>
<feature type="compositionally biased region" description="Low complexity" evidence="1">
    <location>
        <begin position="283"/>
        <end position="300"/>
    </location>
</feature>
<gene>
    <name evidence="2" type="ORF">GA0070612_4117</name>
</gene>
<feature type="compositionally biased region" description="Pro residues" evidence="1">
    <location>
        <begin position="306"/>
        <end position="317"/>
    </location>
</feature>
<accession>A0A1C4XZJ8</accession>
<feature type="region of interest" description="Disordered" evidence="1">
    <location>
        <begin position="283"/>
        <end position="430"/>
    </location>
</feature>
<dbReference type="Proteomes" id="UP000198224">
    <property type="component" value="Chromosome I"/>
</dbReference>
<feature type="compositionally biased region" description="Basic and acidic residues" evidence="1">
    <location>
        <begin position="388"/>
        <end position="405"/>
    </location>
</feature>
<evidence type="ECO:0000256" key="1">
    <source>
        <dbReference type="SAM" id="MobiDB-lite"/>
    </source>
</evidence>
<feature type="compositionally biased region" description="Gly residues" evidence="1">
    <location>
        <begin position="346"/>
        <end position="359"/>
    </location>
</feature>
<feature type="compositionally biased region" description="Low complexity" evidence="1">
    <location>
        <begin position="156"/>
        <end position="165"/>
    </location>
</feature>
<feature type="region of interest" description="Disordered" evidence="1">
    <location>
        <begin position="24"/>
        <end position="265"/>
    </location>
</feature>
<dbReference type="EMBL" id="LT607409">
    <property type="protein sequence ID" value="SCF13786.1"/>
    <property type="molecule type" value="Genomic_DNA"/>
</dbReference>
<sequence>MPPRQRPRNWLAARLRSAAGAVERLAGRVEPVGQPRQEPPSDPPRRFGEPPQHWLDVVATHAPGLLRDLDLDPAPPQTEQTRGPEEQHGGSGDATAAPTADERRFTLGRAGSLVADLSRHPADPGLSTGTGVERDATRLSAPDTTGNAGTAGGPAAGDLDAAGGAETVSVPEGGARPGHAVRPDGLGTTGRRGAAGTVPAHGGPDRAGSFGTTGAAYDVAGPRLLSHVGQPGTTPDARPTAGWSDTPRVATREGNSGPGHISRFGSVSAPALKSADLPALKPADLPALKPADLPALKPADQQGPEPASPRQPLPRPAPTVGEILEDFGPSRGTFLPRSTRPAADDGWGGGGGGGGGGGPWPALPGERVSPGQHLDRAALPQGGQRPVQRTEVDAAERVGRPDRVPGGHWPASTALPAMPPQVTAGDPWPALPDDAAVWTVPGDGLDAAHLGRLDREQAGD</sequence>
<reference evidence="3" key="1">
    <citation type="submission" date="2016-06" db="EMBL/GenBank/DDBJ databases">
        <authorList>
            <person name="Varghese N."/>
            <person name="Submissions Spin"/>
        </authorList>
    </citation>
    <scope>NUCLEOTIDE SEQUENCE [LARGE SCALE GENOMIC DNA]</scope>
    <source>
        <strain evidence="3">DSM 45160</strain>
    </source>
</reference>
<name>A0A1C4XZJ8_9ACTN</name>
<keyword evidence="3" id="KW-1185">Reference proteome</keyword>
<organism evidence="2 3">
    <name type="scientific">Micromonospora chokoriensis</name>
    <dbReference type="NCBI Taxonomy" id="356851"/>
    <lineage>
        <taxon>Bacteria</taxon>
        <taxon>Bacillati</taxon>
        <taxon>Actinomycetota</taxon>
        <taxon>Actinomycetes</taxon>
        <taxon>Micromonosporales</taxon>
        <taxon>Micromonosporaceae</taxon>
        <taxon>Micromonospora</taxon>
    </lineage>
</organism>
<dbReference type="AlphaFoldDB" id="A0A1C4XZJ8"/>
<dbReference type="RefSeq" id="WP_088989379.1">
    <property type="nucleotide sequence ID" value="NZ_LT607409.1"/>
</dbReference>
<evidence type="ECO:0000313" key="3">
    <source>
        <dbReference type="Proteomes" id="UP000198224"/>
    </source>
</evidence>